<dbReference type="Proteomes" id="UP000675881">
    <property type="component" value="Chromosome 4"/>
</dbReference>
<dbReference type="EMBL" id="HG994583">
    <property type="protein sequence ID" value="CAF2914064.1"/>
    <property type="molecule type" value="Genomic_DNA"/>
</dbReference>
<dbReference type="AlphaFoldDB" id="A0A7R8CSE8"/>
<name>A0A7R8CSE8_LEPSM</name>
<proteinExistence type="predicted"/>
<accession>A0A7R8CSE8</accession>
<organism evidence="2 3">
    <name type="scientific">Lepeophtheirus salmonis</name>
    <name type="common">Salmon louse</name>
    <name type="synonym">Caligus salmonis</name>
    <dbReference type="NCBI Taxonomy" id="72036"/>
    <lineage>
        <taxon>Eukaryota</taxon>
        <taxon>Metazoa</taxon>
        <taxon>Ecdysozoa</taxon>
        <taxon>Arthropoda</taxon>
        <taxon>Crustacea</taxon>
        <taxon>Multicrustacea</taxon>
        <taxon>Hexanauplia</taxon>
        <taxon>Copepoda</taxon>
        <taxon>Siphonostomatoida</taxon>
        <taxon>Caligidae</taxon>
        <taxon>Lepeophtheirus</taxon>
    </lineage>
</organism>
<reference evidence="2" key="1">
    <citation type="submission" date="2021-02" db="EMBL/GenBank/DDBJ databases">
        <authorList>
            <person name="Bekaert M."/>
        </authorList>
    </citation>
    <scope>NUCLEOTIDE SEQUENCE</scope>
    <source>
        <strain evidence="2">IoA-00</strain>
    </source>
</reference>
<evidence type="ECO:0000313" key="3">
    <source>
        <dbReference type="Proteomes" id="UP000675881"/>
    </source>
</evidence>
<evidence type="ECO:0000313" key="2">
    <source>
        <dbReference type="EMBL" id="CAF2914064.1"/>
    </source>
</evidence>
<dbReference type="InterPro" id="IPR041588">
    <property type="entry name" value="Integrase_H2C2"/>
</dbReference>
<gene>
    <name evidence="2" type="ORF">LSAA_8569</name>
</gene>
<keyword evidence="3" id="KW-1185">Reference proteome</keyword>
<evidence type="ECO:0000259" key="1">
    <source>
        <dbReference type="Pfam" id="PF17921"/>
    </source>
</evidence>
<sequence>MEFLSTDVHQEILGSQILLFCGIRTVIPSALRKKFLEGQHLKHRGTFKIKTIAHCNFWWPNIDFGILNYVNPCTIYHRPMHPLLLLNLSLLLMWTPGNEPTSTTGRKIR</sequence>
<dbReference type="Gene3D" id="1.10.340.70">
    <property type="match status" value="1"/>
</dbReference>
<protein>
    <submittedName>
        <fullName evidence="2">(salmon louse) hypothetical protein</fullName>
    </submittedName>
</protein>
<feature type="domain" description="Integrase zinc-binding" evidence="1">
    <location>
        <begin position="27"/>
        <end position="77"/>
    </location>
</feature>
<dbReference type="Pfam" id="PF17921">
    <property type="entry name" value="Integrase_H2C2"/>
    <property type="match status" value="1"/>
</dbReference>